<dbReference type="SUPFAM" id="SSF56436">
    <property type="entry name" value="C-type lectin-like"/>
    <property type="match status" value="1"/>
</dbReference>
<evidence type="ECO:0000259" key="3">
    <source>
        <dbReference type="Pfam" id="PF03781"/>
    </source>
</evidence>
<dbReference type="OrthoDB" id="9768004at2"/>
<feature type="chain" id="PRO_5015569709" evidence="2">
    <location>
        <begin position="24"/>
        <end position="733"/>
    </location>
</feature>
<evidence type="ECO:0000313" key="4">
    <source>
        <dbReference type="EMBL" id="PWF43607.1"/>
    </source>
</evidence>
<evidence type="ECO:0000256" key="1">
    <source>
        <dbReference type="SAM" id="MobiDB-lite"/>
    </source>
</evidence>
<reference evidence="4 5" key="1">
    <citation type="submission" date="2018-04" db="EMBL/GenBank/DDBJ databases">
        <title>Massilia violaceinigra sp. nov., a novel purple-pigmented bacterium isolated from Tianshan glacier, Xinjiang, China.</title>
        <authorList>
            <person name="Wang H."/>
        </authorList>
    </citation>
    <scope>NUCLEOTIDE SEQUENCE [LARGE SCALE GENOMIC DNA]</scope>
    <source>
        <strain evidence="4 5">B448-2</strain>
    </source>
</reference>
<dbReference type="PANTHER" id="PTHR23150">
    <property type="entry name" value="SULFATASE MODIFYING FACTOR 1, 2"/>
    <property type="match status" value="1"/>
</dbReference>
<dbReference type="PANTHER" id="PTHR23150:SF19">
    <property type="entry name" value="FORMYLGLYCINE-GENERATING ENZYME"/>
    <property type="match status" value="1"/>
</dbReference>
<protein>
    <submittedName>
        <fullName evidence="4">Sulfatase-modifying factor protein</fullName>
    </submittedName>
</protein>
<dbReference type="Gene3D" id="3.90.1580.10">
    <property type="entry name" value="paralog of FGE (formylglycine-generating enzyme)"/>
    <property type="match status" value="1"/>
</dbReference>
<dbReference type="Pfam" id="PF03781">
    <property type="entry name" value="FGE-sulfatase"/>
    <property type="match status" value="1"/>
</dbReference>
<proteinExistence type="predicted"/>
<keyword evidence="2" id="KW-0732">Signal</keyword>
<keyword evidence="5" id="KW-1185">Reference proteome</keyword>
<evidence type="ECO:0000256" key="2">
    <source>
        <dbReference type="SAM" id="SignalP"/>
    </source>
</evidence>
<dbReference type="AlphaFoldDB" id="A0A2U2HFX7"/>
<dbReference type="InterPro" id="IPR016187">
    <property type="entry name" value="CTDL_fold"/>
</dbReference>
<feature type="domain" description="Sulfatase-modifying factor enzyme-like" evidence="3">
    <location>
        <begin position="526"/>
        <end position="725"/>
    </location>
</feature>
<dbReference type="InterPro" id="IPR005532">
    <property type="entry name" value="SUMF_dom"/>
</dbReference>
<gene>
    <name evidence="4" type="ORF">C7C56_020955</name>
</gene>
<dbReference type="Proteomes" id="UP000241421">
    <property type="component" value="Unassembled WGS sequence"/>
</dbReference>
<evidence type="ECO:0000313" key="5">
    <source>
        <dbReference type="Proteomes" id="UP000241421"/>
    </source>
</evidence>
<organism evidence="4 5">
    <name type="scientific">Massilia glaciei</name>
    <dbReference type="NCBI Taxonomy" id="1524097"/>
    <lineage>
        <taxon>Bacteria</taxon>
        <taxon>Pseudomonadati</taxon>
        <taxon>Pseudomonadota</taxon>
        <taxon>Betaproteobacteria</taxon>
        <taxon>Burkholderiales</taxon>
        <taxon>Oxalobacteraceae</taxon>
        <taxon>Telluria group</taxon>
        <taxon>Massilia</taxon>
    </lineage>
</organism>
<dbReference type="EMBL" id="PXWF02000279">
    <property type="protein sequence ID" value="PWF43607.1"/>
    <property type="molecule type" value="Genomic_DNA"/>
</dbReference>
<dbReference type="RefSeq" id="WP_106759299.1">
    <property type="nucleotide sequence ID" value="NZ_PXWF02000279.1"/>
</dbReference>
<feature type="signal peptide" evidence="2">
    <location>
        <begin position="1"/>
        <end position="23"/>
    </location>
</feature>
<comment type="caution">
    <text evidence="4">The sequence shown here is derived from an EMBL/GenBank/DDBJ whole genome shotgun (WGS) entry which is preliminary data.</text>
</comment>
<accession>A0A2U2HFX7</accession>
<dbReference type="InterPro" id="IPR051043">
    <property type="entry name" value="Sulfatase_Mod_Factor_Kinase"/>
</dbReference>
<name>A0A2U2HFX7_9BURK</name>
<dbReference type="InterPro" id="IPR042095">
    <property type="entry name" value="SUMF_sf"/>
</dbReference>
<dbReference type="GO" id="GO:0120147">
    <property type="term" value="F:formylglycine-generating oxidase activity"/>
    <property type="evidence" value="ECO:0007669"/>
    <property type="project" value="TreeGrafter"/>
</dbReference>
<feature type="region of interest" description="Disordered" evidence="1">
    <location>
        <begin position="629"/>
        <end position="649"/>
    </location>
</feature>
<sequence>MTQLGRAAVALAVVAALCAPAQAQELKFAGKFKTEQLITGPDCLALLWSQKPGDSYGCTPAQVGAWREALVAWRGKRLQELKYDDRRYADPALAWTKSSFVQPQLMVHDRYFYDPVAGKYTVDRYLDDLVKRYGGIDSVLVWSIYPNIGIDNRNQLAMIEHLPGGREGVRRMVADFQRRGVKVLFPIMPWDTGTNAPAKEMPEAIAELMKDLGADGVNGDTMTGVPEKYSLAAEKIGYPLAFEPEIAPKENHLGWNVMSWGYFEYPYAIVNPAVHVSKFKWLEPRHMVRVNDRWNRNREEMLQFAFFNGTGFESWENVWGIWNGLTERDAEALRRIATIERAMAPHLVSPGWEPMAPTLQYGVLASRWPLGASTLWTIVNRNEYSAGGEQLALAAQAGMRYFDLYHGTELKPRRGAGGALTLSFSMEPKGFGAVLATPAAPDAKLAALLATMKAMTRRPLKDFDSKWETLRQTMRAPVAAAPPGMTTIPAADFEFKVHGIEVEGVNMAGVDVQYPWEDAPHRFHYKRMALAPYHIDTTPVTNAQYKRFVDASGYRPRDGQNYLRHWSGGSYAPGSGEQPVTWVSADDARAYARWSGKRLPTSWEWQHAAQGTDGRIYPWGNVWDAGAVPAPDTSRNPAGPAPVGAHPTGASPYGVLDMVGNVWQRTDEFEDAHTRSAILRGGSNYKPQGSHWYFPQALRLDTHGKFLLMSPGMDRNAATGFRCVRDAVQGAKR</sequence>